<dbReference type="Pfam" id="PF00749">
    <property type="entry name" value="tRNA-synt_1c"/>
    <property type="match status" value="1"/>
</dbReference>
<dbReference type="NCBIfam" id="TIGR00464">
    <property type="entry name" value="gltX_bact"/>
    <property type="match status" value="1"/>
</dbReference>
<accession>A0A382WL34</accession>
<keyword evidence="2" id="KW-0436">Ligase</keyword>
<reference evidence="8" key="1">
    <citation type="submission" date="2018-05" db="EMBL/GenBank/DDBJ databases">
        <authorList>
            <person name="Lanie J.A."/>
            <person name="Ng W.-L."/>
            <person name="Kazmierczak K.M."/>
            <person name="Andrzejewski T.M."/>
            <person name="Davidsen T.M."/>
            <person name="Wayne K.J."/>
            <person name="Tettelin H."/>
            <person name="Glass J.I."/>
            <person name="Rusch D."/>
            <person name="Podicherti R."/>
            <person name="Tsui H.-C.T."/>
            <person name="Winkler M.E."/>
        </authorList>
    </citation>
    <scope>NUCLEOTIDE SEQUENCE</scope>
</reference>
<evidence type="ECO:0000256" key="2">
    <source>
        <dbReference type="ARBA" id="ARBA00022598"/>
    </source>
</evidence>
<dbReference type="SUPFAM" id="SSF48163">
    <property type="entry name" value="An anticodon-binding domain of class I aminoacyl-tRNA synthetases"/>
    <property type="match status" value="1"/>
</dbReference>
<dbReference type="PANTHER" id="PTHR43311">
    <property type="entry name" value="GLUTAMATE--TRNA LIGASE"/>
    <property type="match status" value="1"/>
</dbReference>
<dbReference type="PANTHER" id="PTHR43311:SF2">
    <property type="entry name" value="GLUTAMATE--TRNA LIGASE, MITOCHONDRIAL-RELATED"/>
    <property type="match status" value="1"/>
</dbReference>
<dbReference type="InterPro" id="IPR020752">
    <property type="entry name" value="Glu-tRNA-synth_I_codon-bd_sub1"/>
</dbReference>
<organism evidence="8">
    <name type="scientific">marine metagenome</name>
    <dbReference type="NCBI Taxonomy" id="408172"/>
    <lineage>
        <taxon>unclassified sequences</taxon>
        <taxon>metagenomes</taxon>
        <taxon>ecological metagenomes</taxon>
    </lineage>
</organism>
<evidence type="ECO:0000256" key="3">
    <source>
        <dbReference type="ARBA" id="ARBA00022741"/>
    </source>
</evidence>
<protein>
    <recommendedName>
        <fullName evidence="7">Glutamyl/glutaminyl-tRNA synthetase class Ib catalytic domain-containing protein</fullName>
    </recommendedName>
</protein>
<feature type="domain" description="Glutamyl/glutaminyl-tRNA synthetase class Ib catalytic" evidence="7">
    <location>
        <begin position="2"/>
        <end position="213"/>
    </location>
</feature>
<evidence type="ECO:0000256" key="5">
    <source>
        <dbReference type="ARBA" id="ARBA00022917"/>
    </source>
</evidence>
<dbReference type="InterPro" id="IPR014729">
    <property type="entry name" value="Rossmann-like_a/b/a_fold"/>
</dbReference>
<dbReference type="AlphaFoldDB" id="A0A382WL34"/>
<evidence type="ECO:0000259" key="7">
    <source>
        <dbReference type="Pfam" id="PF00749"/>
    </source>
</evidence>
<feature type="non-terminal residue" evidence="8">
    <location>
        <position position="1"/>
    </location>
</feature>
<dbReference type="EMBL" id="UINC01160697">
    <property type="protein sequence ID" value="SVD59492.1"/>
    <property type="molecule type" value="Genomic_DNA"/>
</dbReference>
<dbReference type="InterPro" id="IPR004527">
    <property type="entry name" value="Glu-tRNA-ligase_bac/mito"/>
</dbReference>
<name>A0A382WL34_9ZZZZ</name>
<dbReference type="GO" id="GO:0000049">
    <property type="term" value="F:tRNA binding"/>
    <property type="evidence" value="ECO:0007669"/>
    <property type="project" value="InterPro"/>
</dbReference>
<proteinExistence type="inferred from homology"/>
<keyword evidence="5" id="KW-0648">Protein biosynthesis</keyword>
<gene>
    <name evidence="8" type="ORF">METZ01_LOCUS412346</name>
</gene>
<keyword evidence="3" id="KW-0547">Nucleotide-binding</keyword>
<feature type="non-terminal residue" evidence="8">
    <location>
        <position position="276"/>
    </location>
</feature>
<comment type="similarity">
    <text evidence="1">Belongs to the class-I aminoacyl-tRNA synthetase family. Glutamate--tRNA ligase type 1 subfamily.</text>
</comment>
<evidence type="ECO:0000256" key="4">
    <source>
        <dbReference type="ARBA" id="ARBA00022840"/>
    </source>
</evidence>
<dbReference type="Gene3D" id="1.10.8.70">
    <property type="entry name" value="Glutamate-tRNA synthetase, class I, anticodon-binding domain 1"/>
    <property type="match status" value="1"/>
</dbReference>
<evidence type="ECO:0000256" key="6">
    <source>
        <dbReference type="ARBA" id="ARBA00023146"/>
    </source>
</evidence>
<dbReference type="InterPro" id="IPR008925">
    <property type="entry name" value="aa_tRNA-synth_I_cd-bd_sf"/>
</dbReference>
<evidence type="ECO:0000256" key="1">
    <source>
        <dbReference type="ARBA" id="ARBA00007894"/>
    </source>
</evidence>
<dbReference type="InterPro" id="IPR049940">
    <property type="entry name" value="GluQ/Sye"/>
</dbReference>
<keyword evidence="4" id="KW-0067">ATP-binding</keyword>
<dbReference type="Gene3D" id="3.40.50.620">
    <property type="entry name" value="HUPs"/>
    <property type="match status" value="1"/>
</dbReference>
<sequence length="276" mass="31820">TPARLVEMRKTQTDTKNQIGYDRHCLTTLTTEERQRRVASGEDHVIRFRIPEEQLEVAIHDVIRGDVTWDSRLLDDFVMIKSDGFPTYHLANIVDDHGMEITHVLRAEEWLPSTPRHLLLYKAFGWEPPIYAHMPMILGNDRSKLSKRHGATSALEYKENGYLPETLFNFMALLGWSLDDHTEIFSRDDLVKFFTLDHVGKAGAIFDTEKLTWMNGVYIRALSIPELASRIQPFLERPQKEGGLSDEVARPLDKDFLLHLVPLVQERLKQLSDATD</sequence>
<dbReference type="SUPFAM" id="SSF52374">
    <property type="entry name" value="Nucleotidylyl transferase"/>
    <property type="match status" value="1"/>
</dbReference>
<dbReference type="GO" id="GO:0004818">
    <property type="term" value="F:glutamate-tRNA ligase activity"/>
    <property type="evidence" value="ECO:0007669"/>
    <property type="project" value="InterPro"/>
</dbReference>
<evidence type="ECO:0000313" key="8">
    <source>
        <dbReference type="EMBL" id="SVD59492.1"/>
    </source>
</evidence>
<keyword evidence="6" id="KW-0030">Aminoacyl-tRNA synthetase</keyword>
<dbReference type="GO" id="GO:0006424">
    <property type="term" value="P:glutamyl-tRNA aminoacylation"/>
    <property type="evidence" value="ECO:0007669"/>
    <property type="project" value="InterPro"/>
</dbReference>
<dbReference type="GO" id="GO:0005524">
    <property type="term" value="F:ATP binding"/>
    <property type="evidence" value="ECO:0007669"/>
    <property type="project" value="UniProtKB-KW"/>
</dbReference>
<dbReference type="InterPro" id="IPR020058">
    <property type="entry name" value="Glu/Gln-tRNA-synth_Ib_cat-dom"/>
</dbReference>